<dbReference type="EMBL" id="FLQX01000130">
    <property type="protein sequence ID" value="SBT08098.1"/>
    <property type="molecule type" value="Genomic_DNA"/>
</dbReference>
<dbReference type="Proteomes" id="UP000199169">
    <property type="component" value="Unassembled WGS sequence"/>
</dbReference>
<keyword evidence="3" id="KW-1185">Reference proteome</keyword>
<name>A0A1A8XVT7_9PROT</name>
<protein>
    <submittedName>
        <fullName evidence="2">Uncharacterized protein</fullName>
    </submittedName>
</protein>
<organism evidence="2 3">
    <name type="scientific">Candidatus Accumulibacter aalborgensis</name>
    <dbReference type="NCBI Taxonomy" id="1860102"/>
    <lineage>
        <taxon>Bacteria</taxon>
        <taxon>Pseudomonadati</taxon>
        <taxon>Pseudomonadota</taxon>
        <taxon>Betaproteobacteria</taxon>
        <taxon>Candidatus Accumulibacter</taxon>
    </lineage>
</organism>
<sequence>MSRQQGTAGHVMRNPLTRPFRPAQNQGSLRKLSSTPANLLRSRDFYAPHSARRASARLARSMGVSGIRKDPDALSCVESTPTPFRVAFNLKKLGAIMAISNTPGADLRQSRSLQSLNRFTPAGINALAASALILFDAVNAGALIVNDQVEPVLATRTRTLLERLYTLQDALFGNSDQLPAALAGVVELADGEVRRG</sequence>
<dbReference type="STRING" id="1860102.ACCAA_520026"/>
<dbReference type="RefSeq" id="WP_186408063.1">
    <property type="nucleotide sequence ID" value="NZ_FLQX01000130.1"/>
</dbReference>
<dbReference type="AlphaFoldDB" id="A0A1A8XVT7"/>
<evidence type="ECO:0000256" key="1">
    <source>
        <dbReference type="SAM" id="MobiDB-lite"/>
    </source>
</evidence>
<evidence type="ECO:0000313" key="3">
    <source>
        <dbReference type="Proteomes" id="UP000199169"/>
    </source>
</evidence>
<accession>A0A1A8XVT7</accession>
<gene>
    <name evidence="2" type="ORF">ACCAA_520026</name>
</gene>
<feature type="region of interest" description="Disordered" evidence="1">
    <location>
        <begin position="1"/>
        <end position="34"/>
    </location>
</feature>
<reference evidence="2 3" key="1">
    <citation type="submission" date="2016-06" db="EMBL/GenBank/DDBJ databases">
        <authorList>
            <person name="Kjaerup R.B."/>
            <person name="Dalgaard T.S."/>
            <person name="Juul-Madsen H.R."/>
        </authorList>
    </citation>
    <scope>NUCLEOTIDE SEQUENCE [LARGE SCALE GENOMIC DNA]</scope>
    <source>
        <strain evidence="2">3</strain>
    </source>
</reference>
<feature type="compositionally biased region" description="Polar residues" evidence="1">
    <location>
        <begin position="23"/>
        <end position="34"/>
    </location>
</feature>
<proteinExistence type="predicted"/>
<evidence type="ECO:0000313" key="2">
    <source>
        <dbReference type="EMBL" id="SBT08098.1"/>
    </source>
</evidence>